<evidence type="ECO:0000256" key="7">
    <source>
        <dbReference type="ARBA" id="ARBA00048169"/>
    </source>
</evidence>
<organism evidence="11 12">
    <name type="scientific">Streptoalloteichus hindustanus</name>
    <dbReference type="NCBI Taxonomy" id="2017"/>
    <lineage>
        <taxon>Bacteria</taxon>
        <taxon>Bacillati</taxon>
        <taxon>Actinomycetota</taxon>
        <taxon>Actinomycetes</taxon>
        <taxon>Pseudonocardiales</taxon>
        <taxon>Pseudonocardiaceae</taxon>
        <taxon>Streptoalloteichus</taxon>
    </lineage>
</organism>
<dbReference type="EC" id="2.5.1.61" evidence="8"/>
<dbReference type="GO" id="GO:0006782">
    <property type="term" value="P:protoporphyrinogen IX biosynthetic process"/>
    <property type="evidence" value="ECO:0007669"/>
    <property type="project" value="UniProtKB-UniRule"/>
</dbReference>
<evidence type="ECO:0000256" key="6">
    <source>
        <dbReference type="ARBA" id="ARBA00023244"/>
    </source>
</evidence>
<evidence type="ECO:0000313" key="11">
    <source>
        <dbReference type="EMBL" id="SHG86608.1"/>
    </source>
</evidence>
<sequence length="331" mass="35208">MTTTMIQAQAVSDRVADGPLRIGTRTTPLALAQTRRVVDAIQARVPGLPVELVKIRTTADLWSGDLARIGGKSNFTKEIDHALVRGQVDLAVHSLKDVPGDVPLPAGTALAAYLERGDVHDVVVTRDGRPLADLPAGAKVGSSSVRRRAQIGLFRPDLVVERVRGGVDRRLEKLDAGEYDALLLARAGLERLGLADRVTEVLPTVWSDGATPAIVPAVGAAIIAVQVRTADAVITELAESFSHEPTAICATAERALLHALRGHCNSPIAGHCHITPDRQLSLVGMVFSRDGSQWVHAHRWGALDDPASLGVAVAGDLLHQGARRLIEATRK</sequence>
<comment type="pathway">
    <text evidence="2">Porphyrin-containing compound metabolism; protoporphyrin-IX biosynthesis; coproporphyrinogen-III from 5-aminolevulinate: step 2/4.</text>
</comment>
<dbReference type="PANTHER" id="PTHR11557">
    <property type="entry name" value="PORPHOBILINOGEN DEAMINASE"/>
    <property type="match status" value="1"/>
</dbReference>
<dbReference type="InterPro" id="IPR022418">
    <property type="entry name" value="Porphobilinogen_deaminase_C"/>
</dbReference>
<proteinExistence type="inferred from homology"/>
<protein>
    <recommendedName>
        <fullName evidence="8">Porphobilinogen deaminase</fullName>
        <shortName evidence="8">PBG</shortName>
        <ecNumber evidence="8">2.5.1.61</ecNumber>
    </recommendedName>
    <alternativeName>
        <fullName evidence="8">Hydroxymethylbilane synthase</fullName>
        <shortName evidence="8">HMBS</shortName>
    </alternativeName>
    <alternativeName>
        <fullName evidence="8">Pre-uroporphyrinogen synthase</fullName>
    </alternativeName>
</protein>
<dbReference type="Pfam" id="PF01379">
    <property type="entry name" value="Porphobil_deam"/>
    <property type="match status" value="1"/>
</dbReference>
<evidence type="ECO:0000259" key="10">
    <source>
        <dbReference type="Pfam" id="PF03900"/>
    </source>
</evidence>
<dbReference type="InterPro" id="IPR022417">
    <property type="entry name" value="Porphobilin_deaminase_N"/>
</dbReference>
<name>A0A1M5NAU0_STRHI</name>
<dbReference type="FunFam" id="3.40.190.10:FF:000005">
    <property type="entry name" value="Porphobilinogen deaminase"/>
    <property type="match status" value="1"/>
</dbReference>
<evidence type="ECO:0000256" key="3">
    <source>
        <dbReference type="ARBA" id="ARBA00005638"/>
    </source>
</evidence>
<dbReference type="PROSITE" id="PS00533">
    <property type="entry name" value="PORPHOBILINOGEN_DEAM"/>
    <property type="match status" value="1"/>
</dbReference>
<dbReference type="PRINTS" id="PR00151">
    <property type="entry name" value="PORPHBDMNASE"/>
</dbReference>
<dbReference type="SUPFAM" id="SSF54782">
    <property type="entry name" value="Porphobilinogen deaminase (hydroxymethylbilane synthase), C-terminal domain"/>
    <property type="match status" value="1"/>
</dbReference>
<evidence type="ECO:0000259" key="9">
    <source>
        <dbReference type="Pfam" id="PF01379"/>
    </source>
</evidence>
<dbReference type="GO" id="GO:0005737">
    <property type="term" value="C:cytoplasm"/>
    <property type="evidence" value="ECO:0007669"/>
    <property type="project" value="UniProtKB-UniRule"/>
</dbReference>
<dbReference type="InterPro" id="IPR000860">
    <property type="entry name" value="HemC"/>
</dbReference>
<dbReference type="Gene3D" id="3.30.160.40">
    <property type="entry name" value="Porphobilinogen deaminase, C-terminal domain"/>
    <property type="match status" value="1"/>
</dbReference>
<feature type="domain" description="Porphobilinogen deaminase C-terminal" evidence="10">
    <location>
        <begin position="248"/>
        <end position="318"/>
    </location>
</feature>
<gene>
    <name evidence="8" type="primary">hemC</name>
    <name evidence="11" type="ORF">SAMN05444320_11560</name>
</gene>
<dbReference type="InterPro" id="IPR036803">
    <property type="entry name" value="Porphobilinogen_deaminase_C_sf"/>
</dbReference>
<evidence type="ECO:0000256" key="1">
    <source>
        <dbReference type="ARBA" id="ARBA00002869"/>
    </source>
</evidence>
<reference evidence="11 12" key="1">
    <citation type="submission" date="2016-11" db="EMBL/GenBank/DDBJ databases">
        <authorList>
            <person name="Jaros S."/>
            <person name="Januszkiewicz K."/>
            <person name="Wedrychowicz H."/>
        </authorList>
    </citation>
    <scope>NUCLEOTIDE SEQUENCE [LARGE SCALE GENOMIC DNA]</scope>
    <source>
        <strain evidence="11 12">DSM 44523</strain>
    </source>
</reference>
<evidence type="ECO:0000313" key="12">
    <source>
        <dbReference type="Proteomes" id="UP000184501"/>
    </source>
</evidence>
<dbReference type="PANTHER" id="PTHR11557:SF0">
    <property type="entry name" value="PORPHOBILINOGEN DEAMINASE"/>
    <property type="match status" value="1"/>
</dbReference>
<comment type="function">
    <text evidence="1 8">Tetrapolymerization of the monopyrrole PBG into the hydroxymethylbilane pre-uroporphyrinogen in several discrete steps.</text>
</comment>
<dbReference type="AlphaFoldDB" id="A0A1M5NAU0"/>
<dbReference type="FunFam" id="3.30.160.40:FF:000001">
    <property type="entry name" value="Porphobilinogen deaminase"/>
    <property type="match status" value="1"/>
</dbReference>
<evidence type="ECO:0000256" key="8">
    <source>
        <dbReference type="HAMAP-Rule" id="MF_00260"/>
    </source>
</evidence>
<dbReference type="HAMAP" id="MF_00260">
    <property type="entry name" value="Porphobil_deam"/>
    <property type="match status" value="1"/>
</dbReference>
<dbReference type="GO" id="GO:0004418">
    <property type="term" value="F:hydroxymethylbilane synthase activity"/>
    <property type="evidence" value="ECO:0007669"/>
    <property type="project" value="UniProtKB-UniRule"/>
</dbReference>
<dbReference type="InterPro" id="IPR022419">
    <property type="entry name" value="Porphobilin_deaminase_cofac_BS"/>
</dbReference>
<dbReference type="Pfam" id="PF03900">
    <property type="entry name" value="Porphobil_deamC"/>
    <property type="match status" value="1"/>
</dbReference>
<feature type="domain" description="Porphobilinogen deaminase N-terminal" evidence="9">
    <location>
        <begin position="20"/>
        <end position="234"/>
    </location>
</feature>
<evidence type="ECO:0000256" key="4">
    <source>
        <dbReference type="ARBA" id="ARBA00011245"/>
    </source>
</evidence>
<keyword evidence="5 8" id="KW-0808">Transferase</keyword>
<evidence type="ECO:0000256" key="5">
    <source>
        <dbReference type="ARBA" id="ARBA00022679"/>
    </source>
</evidence>
<comment type="catalytic activity">
    <reaction evidence="7 8">
        <text>4 porphobilinogen + H2O = hydroxymethylbilane + 4 NH4(+)</text>
        <dbReference type="Rhea" id="RHEA:13185"/>
        <dbReference type="ChEBI" id="CHEBI:15377"/>
        <dbReference type="ChEBI" id="CHEBI:28938"/>
        <dbReference type="ChEBI" id="CHEBI:57845"/>
        <dbReference type="ChEBI" id="CHEBI:58126"/>
        <dbReference type="EC" id="2.5.1.61"/>
    </reaction>
</comment>
<comment type="subunit">
    <text evidence="4 8">Monomer.</text>
</comment>
<dbReference type="EMBL" id="FQVN01000015">
    <property type="protein sequence ID" value="SHG86608.1"/>
    <property type="molecule type" value="Genomic_DNA"/>
</dbReference>
<dbReference type="RefSeq" id="WP_200797718.1">
    <property type="nucleotide sequence ID" value="NZ_FQVN01000015.1"/>
</dbReference>
<feature type="modified residue" description="S-(dipyrrolylmethanemethyl)cysteine" evidence="8">
    <location>
        <position position="264"/>
    </location>
</feature>
<comment type="cofactor">
    <cofactor evidence="8">
        <name>dipyrromethane</name>
        <dbReference type="ChEBI" id="CHEBI:60342"/>
    </cofactor>
    <text evidence="8">Binds 1 dipyrromethane group covalently.</text>
</comment>
<dbReference type="PIRSF" id="PIRSF001438">
    <property type="entry name" value="4pyrrol_synth_OHMeBilane_synth"/>
    <property type="match status" value="1"/>
</dbReference>
<keyword evidence="6 8" id="KW-0627">Porphyrin biosynthesis</keyword>
<dbReference type="Gene3D" id="3.40.190.10">
    <property type="entry name" value="Periplasmic binding protein-like II"/>
    <property type="match status" value="2"/>
</dbReference>
<evidence type="ECO:0000256" key="2">
    <source>
        <dbReference type="ARBA" id="ARBA00004735"/>
    </source>
</evidence>
<comment type="miscellaneous">
    <text evidence="8">The porphobilinogen subunits are added to the dipyrromethane group.</text>
</comment>
<dbReference type="NCBIfam" id="TIGR00212">
    <property type="entry name" value="hemC"/>
    <property type="match status" value="1"/>
</dbReference>
<keyword evidence="12" id="KW-1185">Reference proteome</keyword>
<accession>A0A1M5NAU0</accession>
<dbReference type="Proteomes" id="UP000184501">
    <property type="component" value="Unassembled WGS sequence"/>
</dbReference>
<comment type="similarity">
    <text evidence="3 8">Belongs to the HMBS family.</text>
</comment>
<dbReference type="SUPFAM" id="SSF53850">
    <property type="entry name" value="Periplasmic binding protein-like II"/>
    <property type="match status" value="1"/>
</dbReference>
<dbReference type="STRING" id="2017.SAMN05444320_11560"/>